<dbReference type="AlphaFoldDB" id="A0AAV4C3I0"/>
<keyword evidence="2" id="KW-0812">Transmembrane</keyword>
<dbReference type="InterPro" id="IPR001128">
    <property type="entry name" value="Cyt_P450"/>
</dbReference>
<name>A0AAV4C3I0_9GAST</name>
<protein>
    <submittedName>
        <fullName evidence="3">Cytochrome p450</fullName>
    </submittedName>
</protein>
<dbReference type="GO" id="GO:0016705">
    <property type="term" value="F:oxidoreductase activity, acting on paired donors, with incorporation or reduction of molecular oxygen"/>
    <property type="evidence" value="ECO:0007669"/>
    <property type="project" value="InterPro"/>
</dbReference>
<evidence type="ECO:0000256" key="2">
    <source>
        <dbReference type="SAM" id="Phobius"/>
    </source>
</evidence>
<keyword evidence="2" id="KW-1133">Transmembrane helix</keyword>
<organism evidence="3 4">
    <name type="scientific">Plakobranchus ocellatus</name>
    <dbReference type="NCBI Taxonomy" id="259542"/>
    <lineage>
        <taxon>Eukaryota</taxon>
        <taxon>Metazoa</taxon>
        <taxon>Spiralia</taxon>
        <taxon>Lophotrochozoa</taxon>
        <taxon>Mollusca</taxon>
        <taxon>Gastropoda</taxon>
        <taxon>Heterobranchia</taxon>
        <taxon>Euthyneura</taxon>
        <taxon>Panpulmonata</taxon>
        <taxon>Sacoglossa</taxon>
        <taxon>Placobranchoidea</taxon>
        <taxon>Plakobranchidae</taxon>
        <taxon>Plakobranchus</taxon>
    </lineage>
</organism>
<dbReference type="GO" id="GO:0005506">
    <property type="term" value="F:iron ion binding"/>
    <property type="evidence" value="ECO:0007669"/>
    <property type="project" value="InterPro"/>
</dbReference>
<evidence type="ECO:0000313" key="4">
    <source>
        <dbReference type="Proteomes" id="UP000735302"/>
    </source>
</evidence>
<evidence type="ECO:0000313" key="3">
    <source>
        <dbReference type="EMBL" id="GFO26172.1"/>
    </source>
</evidence>
<comment type="similarity">
    <text evidence="1">Belongs to the cytochrome P450 family.</text>
</comment>
<dbReference type="PANTHER" id="PTHR24291">
    <property type="entry name" value="CYTOCHROME P450 FAMILY 4"/>
    <property type="match status" value="1"/>
</dbReference>
<dbReference type="Proteomes" id="UP000735302">
    <property type="component" value="Unassembled WGS sequence"/>
</dbReference>
<sequence length="166" mass="19059">MTTLTSSAAGVVLLASLSYVLFKLAVFATSYLRSRRMLRKFPTDASSFNIFGHLFDYPGPNEAGLLYQRDHVAKFPITSIMWLMNIPMLLVSHPTTVSVILRSSEPKGPLVYNLFRPWIGDGILTSKDEKWYRNRRLLTPAFHFEILKNYVEIKNRCADMLVVWNN</sequence>
<feature type="transmembrane region" description="Helical" evidence="2">
    <location>
        <begin position="12"/>
        <end position="32"/>
    </location>
</feature>
<gene>
    <name evidence="3" type="ORF">PoB_005267700</name>
</gene>
<dbReference type="Pfam" id="PF00067">
    <property type="entry name" value="p450"/>
    <property type="match status" value="1"/>
</dbReference>
<evidence type="ECO:0000256" key="1">
    <source>
        <dbReference type="ARBA" id="ARBA00010617"/>
    </source>
</evidence>
<keyword evidence="2" id="KW-0472">Membrane</keyword>
<dbReference type="InterPro" id="IPR050196">
    <property type="entry name" value="Cytochrome_P450_Monoox"/>
</dbReference>
<dbReference type="GO" id="GO:0004497">
    <property type="term" value="F:monooxygenase activity"/>
    <property type="evidence" value="ECO:0007669"/>
    <property type="project" value="InterPro"/>
</dbReference>
<proteinExistence type="inferred from homology"/>
<dbReference type="EMBL" id="BLXT01005793">
    <property type="protein sequence ID" value="GFO26172.1"/>
    <property type="molecule type" value="Genomic_DNA"/>
</dbReference>
<dbReference type="PANTHER" id="PTHR24291:SF201">
    <property type="entry name" value="CYTOCHROME P450, FAMILY 4, SUBFAMILY B, POLYPEPTIDE 7"/>
    <property type="match status" value="1"/>
</dbReference>
<dbReference type="GO" id="GO:0020037">
    <property type="term" value="F:heme binding"/>
    <property type="evidence" value="ECO:0007669"/>
    <property type="project" value="InterPro"/>
</dbReference>
<reference evidence="3 4" key="1">
    <citation type="journal article" date="2021" name="Elife">
        <title>Chloroplast acquisition without the gene transfer in kleptoplastic sea slugs, Plakobranchus ocellatus.</title>
        <authorList>
            <person name="Maeda T."/>
            <person name="Takahashi S."/>
            <person name="Yoshida T."/>
            <person name="Shimamura S."/>
            <person name="Takaki Y."/>
            <person name="Nagai Y."/>
            <person name="Toyoda A."/>
            <person name="Suzuki Y."/>
            <person name="Arimoto A."/>
            <person name="Ishii H."/>
            <person name="Satoh N."/>
            <person name="Nishiyama T."/>
            <person name="Hasebe M."/>
            <person name="Maruyama T."/>
            <person name="Minagawa J."/>
            <person name="Obokata J."/>
            <person name="Shigenobu S."/>
        </authorList>
    </citation>
    <scope>NUCLEOTIDE SEQUENCE [LARGE SCALE GENOMIC DNA]</scope>
</reference>
<accession>A0AAV4C3I0</accession>
<dbReference type="SUPFAM" id="SSF48264">
    <property type="entry name" value="Cytochrome P450"/>
    <property type="match status" value="1"/>
</dbReference>
<keyword evidence="4" id="KW-1185">Reference proteome</keyword>
<dbReference type="InterPro" id="IPR036396">
    <property type="entry name" value="Cyt_P450_sf"/>
</dbReference>
<dbReference type="Gene3D" id="1.10.630.10">
    <property type="entry name" value="Cytochrome P450"/>
    <property type="match status" value="1"/>
</dbReference>
<comment type="caution">
    <text evidence="3">The sequence shown here is derived from an EMBL/GenBank/DDBJ whole genome shotgun (WGS) entry which is preliminary data.</text>
</comment>